<keyword evidence="2" id="KW-0812">Transmembrane</keyword>
<dbReference type="EMBL" id="BAABJX010000048">
    <property type="protein sequence ID" value="GAA4843920.1"/>
    <property type="molecule type" value="Genomic_DNA"/>
</dbReference>
<sequence>MKKAMATFKKIVGITILGLVVLGLGVFLFLYNVPYSEGSRSGVVMKMSKKGVLLKTYEGTLNVEGIDTYNKKGSMSSVWYFSVDKGSDELIQQLEKASLKNKRVQLRYKELYTKFFWRGDTRYFITDIIYDMEEEQKRLPVQDSLPSPASNNP</sequence>
<accession>A0ABP9DI06</accession>
<keyword evidence="1" id="KW-0175">Coiled coil</keyword>
<keyword evidence="2" id="KW-0472">Membrane</keyword>
<feature type="coiled-coil region" evidence="1">
    <location>
        <begin position="87"/>
        <end position="114"/>
    </location>
</feature>
<protein>
    <recommendedName>
        <fullName evidence="5">6-phosphogluconate dehydrogenase</fullName>
    </recommendedName>
</protein>
<evidence type="ECO:0000256" key="2">
    <source>
        <dbReference type="SAM" id="Phobius"/>
    </source>
</evidence>
<organism evidence="3 4">
    <name type="scientific">Algivirga pacifica</name>
    <dbReference type="NCBI Taxonomy" id="1162670"/>
    <lineage>
        <taxon>Bacteria</taxon>
        <taxon>Pseudomonadati</taxon>
        <taxon>Bacteroidota</taxon>
        <taxon>Cytophagia</taxon>
        <taxon>Cytophagales</taxon>
        <taxon>Flammeovirgaceae</taxon>
        <taxon>Algivirga</taxon>
    </lineage>
</organism>
<evidence type="ECO:0008006" key="5">
    <source>
        <dbReference type="Google" id="ProtNLM"/>
    </source>
</evidence>
<feature type="transmembrane region" description="Helical" evidence="2">
    <location>
        <begin position="12"/>
        <end position="31"/>
    </location>
</feature>
<name>A0ABP9DI06_9BACT</name>
<evidence type="ECO:0000313" key="3">
    <source>
        <dbReference type="EMBL" id="GAA4843920.1"/>
    </source>
</evidence>
<dbReference type="Proteomes" id="UP001500298">
    <property type="component" value="Unassembled WGS sequence"/>
</dbReference>
<evidence type="ECO:0000313" key="4">
    <source>
        <dbReference type="Proteomes" id="UP001500298"/>
    </source>
</evidence>
<gene>
    <name evidence="3" type="ORF">GCM10023331_31110</name>
</gene>
<reference evidence="4" key="1">
    <citation type="journal article" date="2019" name="Int. J. Syst. Evol. Microbiol.">
        <title>The Global Catalogue of Microorganisms (GCM) 10K type strain sequencing project: providing services to taxonomists for standard genome sequencing and annotation.</title>
        <authorList>
            <consortium name="The Broad Institute Genomics Platform"/>
            <consortium name="The Broad Institute Genome Sequencing Center for Infectious Disease"/>
            <person name="Wu L."/>
            <person name="Ma J."/>
        </authorList>
    </citation>
    <scope>NUCLEOTIDE SEQUENCE [LARGE SCALE GENOMIC DNA]</scope>
    <source>
        <strain evidence="4">JCM 18326</strain>
    </source>
</reference>
<proteinExistence type="predicted"/>
<evidence type="ECO:0000256" key="1">
    <source>
        <dbReference type="SAM" id="Coils"/>
    </source>
</evidence>
<comment type="caution">
    <text evidence="3">The sequence shown here is derived from an EMBL/GenBank/DDBJ whole genome shotgun (WGS) entry which is preliminary data.</text>
</comment>
<keyword evidence="4" id="KW-1185">Reference proteome</keyword>
<keyword evidence="2" id="KW-1133">Transmembrane helix</keyword>